<dbReference type="EMBL" id="JAWDJW010007676">
    <property type="protein sequence ID" value="KAK3061706.1"/>
    <property type="molecule type" value="Genomic_DNA"/>
</dbReference>
<name>A0ACC3D4R2_9PEZI</name>
<reference evidence="1" key="1">
    <citation type="submission" date="2024-09" db="EMBL/GenBank/DDBJ databases">
        <title>Black Yeasts Isolated from many extreme environments.</title>
        <authorList>
            <person name="Coleine C."/>
            <person name="Stajich J.E."/>
            <person name="Selbmann L."/>
        </authorList>
    </citation>
    <scope>NUCLEOTIDE SEQUENCE</scope>
    <source>
        <strain evidence="1">CCFEE 5737</strain>
    </source>
</reference>
<dbReference type="Proteomes" id="UP001186974">
    <property type="component" value="Unassembled WGS sequence"/>
</dbReference>
<keyword evidence="2" id="KW-1185">Reference proteome</keyword>
<protein>
    <submittedName>
        <fullName evidence="1">Uncharacterized protein</fullName>
    </submittedName>
</protein>
<proteinExistence type="predicted"/>
<sequence>MASSATIPGRSQPRLPMPFQSHKKPFILDPKKSARKAYEYAVYDDDFEPSGEDEESFRVVTNHFRISGAPPYLWEYTLGAVRATPPTGTPVAQTPEITRRNEKKRVMKALVQYLGLEGRNDWTTDNFSTIWCLTQLTNGFSNNGAANSINGVHGLPYTKQNGSTATLLNFDVTCSAHIQLTHPAGSNSLDISNLVSRNANLRHPAKVIRALNAIVSHTSTVVKGDDVK</sequence>
<gene>
    <name evidence="1" type="ORF">LTS18_005616</name>
</gene>
<comment type="caution">
    <text evidence="1">The sequence shown here is derived from an EMBL/GenBank/DDBJ whole genome shotgun (WGS) entry which is preliminary data.</text>
</comment>
<evidence type="ECO:0000313" key="2">
    <source>
        <dbReference type="Proteomes" id="UP001186974"/>
    </source>
</evidence>
<evidence type="ECO:0000313" key="1">
    <source>
        <dbReference type="EMBL" id="KAK3061706.1"/>
    </source>
</evidence>
<accession>A0ACC3D4R2</accession>
<organism evidence="1 2">
    <name type="scientific">Coniosporium uncinatum</name>
    <dbReference type="NCBI Taxonomy" id="93489"/>
    <lineage>
        <taxon>Eukaryota</taxon>
        <taxon>Fungi</taxon>
        <taxon>Dikarya</taxon>
        <taxon>Ascomycota</taxon>
        <taxon>Pezizomycotina</taxon>
        <taxon>Dothideomycetes</taxon>
        <taxon>Dothideomycetes incertae sedis</taxon>
        <taxon>Coniosporium</taxon>
    </lineage>
</organism>